<evidence type="ECO:0000256" key="3">
    <source>
        <dbReference type="ARBA" id="ARBA00022578"/>
    </source>
</evidence>
<evidence type="ECO:0000256" key="5">
    <source>
        <dbReference type="ARBA" id="ARBA00023172"/>
    </source>
</evidence>
<proteinExistence type="inferred from homology"/>
<comment type="similarity">
    <text evidence="2">Belongs to the transposase mutator family.</text>
</comment>
<evidence type="ECO:0000256" key="4">
    <source>
        <dbReference type="ARBA" id="ARBA00023125"/>
    </source>
</evidence>
<dbReference type="Pfam" id="PF00872">
    <property type="entry name" value="Transposase_mut"/>
    <property type="match status" value="1"/>
</dbReference>
<keyword evidence="3" id="KW-0815">Transposition</keyword>
<evidence type="ECO:0000256" key="2">
    <source>
        <dbReference type="ARBA" id="ARBA00010961"/>
    </source>
</evidence>
<organism evidence="6">
    <name type="scientific">candidate division WOR-3 bacterium</name>
    <dbReference type="NCBI Taxonomy" id="2052148"/>
    <lineage>
        <taxon>Bacteria</taxon>
        <taxon>Bacteria division WOR-3</taxon>
    </lineage>
</organism>
<keyword evidence="5" id="KW-0233">DNA recombination</keyword>
<dbReference type="EMBL" id="DSOL01000114">
    <property type="protein sequence ID" value="HEN27794.1"/>
    <property type="molecule type" value="Genomic_DNA"/>
</dbReference>
<dbReference type="GO" id="GO:0004803">
    <property type="term" value="F:transposase activity"/>
    <property type="evidence" value="ECO:0007669"/>
    <property type="project" value="InterPro"/>
</dbReference>
<dbReference type="GO" id="GO:0003677">
    <property type="term" value="F:DNA binding"/>
    <property type="evidence" value="ECO:0007669"/>
    <property type="project" value="UniProtKB-KW"/>
</dbReference>
<dbReference type="GO" id="GO:0006313">
    <property type="term" value="P:DNA transposition"/>
    <property type="evidence" value="ECO:0007669"/>
    <property type="project" value="InterPro"/>
</dbReference>
<comment type="caution">
    <text evidence="6">The sequence shown here is derived from an EMBL/GenBank/DDBJ whole genome shotgun (WGS) entry which is preliminary data.</text>
</comment>
<evidence type="ECO:0000313" key="6">
    <source>
        <dbReference type="EMBL" id="HEN27794.1"/>
    </source>
</evidence>
<evidence type="ECO:0000256" key="1">
    <source>
        <dbReference type="ARBA" id="ARBA00002190"/>
    </source>
</evidence>
<dbReference type="InterPro" id="IPR001207">
    <property type="entry name" value="Transposase_mutator"/>
</dbReference>
<reference evidence="6" key="1">
    <citation type="journal article" date="2020" name="mSystems">
        <title>Genome- and Community-Level Interaction Insights into Carbon Utilization and Element Cycling Functions of Hydrothermarchaeota in Hydrothermal Sediment.</title>
        <authorList>
            <person name="Zhou Z."/>
            <person name="Liu Y."/>
            <person name="Xu W."/>
            <person name="Pan J."/>
            <person name="Luo Z.H."/>
            <person name="Li M."/>
        </authorList>
    </citation>
    <scope>NUCLEOTIDE SEQUENCE [LARGE SCALE GENOMIC DNA]</scope>
    <source>
        <strain evidence="6">SpSt-34</strain>
    </source>
</reference>
<name>A0A7C2P489_UNCW3</name>
<sequence length="43" mass="5109">MRHYLYTTNQLERLAKEVKRQTKVVEVFCSEEAAEKLSVFGFE</sequence>
<keyword evidence="4" id="KW-0238">DNA-binding</keyword>
<gene>
    <name evidence="6" type="ORF">ENQ77_03875</name>
</gene>
<dbReference type="AlphaFoldDB" id="A0A7C2P489"/>
<protein>
    <submittedName>
        <fullName evidence="6">Uncharacterized protein</fullName>
    </submittedName>
</protein>
<accession>A0A7C2P489</accession>
<comment type="function">
    <text evidence="1">Required for the transposition of the insertion element.</text>
</comment>